<dbReference type="Proteomes" id="UP001372338">
    <property type="component" value="Unassembled WGS sequence"/>
</dbReference>
<feature type="compositionally biased region" description="Polar residues" evidence="5">
    <location>
        <begin position="129"/>
        <end position="139"/>
    </location>
</feature>
<dbReference type="PANTHER" id="PTHR13734:SF5">
    <property type="entry name" value="CCA TRNA NUCLEOTIDYLTRANSFERASE, MITOCHONDRIAL"/>
    <property type="match status" value="1"/>
</dbReference>
<name>A0AAN9E3T6_CROPI</name>
<dbReference type="GO" id="GO:0052927">
    <property type="term" value="F:CC tRNA cytidylyltransferase activity"/>
    <property type="evidence" value="ECO:0007669"/>
    <property type="project" value="TreeGrafter"/>
</dbReference>
<dbReference type="PANTHER" id="PTHR13734">
    <property type="entry name" value="TRNA-NUCLEOTIDYLTRANSFERASE"/>
    <property type="match status" value="1"/>
</dbReference>
<dbReference type="Pfam" id="PF01743">
    <property type="entry name" value="PolyA_pol"/>
    <property type="match status" value="1"/>
</dbReference>
<dbReference type="InterPro" id="IPR002646">
    <property type="entry name" value="PolA_pol_head_dom"/>
</dbReference>
<evidence type="ECO:0000313" key="8">
    <source>
        <dbReference type="Proteomes" id="UP001372338"/>
    </source>
</evidence>
<dbReference type="AlphaFoldDB" id="A0AAN9E3T6"/>
<evidence type="ECO:0000256" key="3">
    <source>
        <dbReference type="ARBA" id="ARBA00022884"/>
    </source>
</evidence>
<accession>A0AAN9E3T6</accession>
<evidence type="ECO:0000256" key="4">
    <source>
        <dbReference type="RuleBase" id="RU003953"/>
    </source>
</evidence>
<organism evidence="7 8">
    <name type="scientific">Crotalaria pallida</name>
    <name type="common">Smooth rattlebox</name>
    <name type="synonym">Crotalaria striata</name>
    <dbReference type="NCBI Taxonomy" id="3830"/>
    <lineage>
        <taxon>Eukaryota</taxon>
        <taxon>Viridiplantae</taxon>
        <taxon>Streptophyta</taxon>
        <taxon>Embryophyta</taxon>
        <taxon>Tracheophyta</taxon>
        <taxon>Spermatophyta</taxon>
        <taxon>Magnoliopsida</taxon>
        <taxon>eudicotyledons</taxon>
        <taxon>Gunneridae</taxon>
        <taxon>Pentapetalae</taxon>
        <taxon>rosids</taxon>
        <taxon>fabids</taxon>
        <taxon>Fabales</taxon>
        <taxon>Fabaceae</taxon>
        <taxon>Papilionoideae</taxon>
        <taxon>50 kb inversion clade</taxon>
        <taxon>genistoids sensu lato</taxon>
        <taxon>core genistoids</taxon>
        <taxon>Crotalarieae</taxon>
        <taxon>Crotalaria</taxon>
    </lineage>
</organism>
<evidence type="ECO:0000256" key="5">
    <source>
        <dbReference type="SAM" id="MobiDB-lite"/>
    </source>
</evidence>
<comment type="caution">
    <text evidence="7">The sequence shown here is derived from an EMBL/GenBank/DDBJ whole genome shotgun (WGS) entry which is preliminary data.</text>
</comment>
<keyword evidence="8" id="KW-1185">Reference proteome</keyword>
<reference evidence="7 8" key="1">
    <citation type="submission" date="2024-01" db="EMBL/GenBank/DDBJ databases">
        <title>The genomes of 5 underutilized Papilionoideae crops provide insights into root nodulation and disease resistanc.</title>
        <authorList>
            <person name="Yuan L."/>
        </authorList>
    </citation>
    <scope>NUCLEOTIDE SEQUENCE [LARGE SCALE GENOMIC DNA]</scope>
    <source>
        <strain evidence="7">ZHUSHIDOU_FW_LH</strain>
        <tissue evidence="7">Leaf</tissue>
    </source>
</reference>
<evidence type="ECO:0000313" key="7">
    <source>
        <dbReference type="EMBL" id="KAK7243160.1"/>
    </source>
</evidence>
<dbReference type="SUPFAM" id="SSF81301">
    <property type="entry name" value="Nucleotidyltransferase"/>
    <property type="match status" value="1"/>
</dbReference>
<comment type="similarity">
    <text evidence="1 4">Belongs to the tRNA nucleotidyltransferase/poly(A) polymerase family.</text>
</comment>
<feature type="compositionally biased region" description="Basic and acidic residues" evidence="5">
    <location>
        <begin position="144"/>
        <end position="160"/>
    </location>
</feature>
<feature type="domain" description="Poly A polymerase head" evidence="6">
    <location>
        <begin position="44"/>
        <end position="151"/>
    </location>
</feature>
<dbReference type="GO" id="GO:0052929">
    <property type="term" value="F:ATP:3'-cytidine-cytidine-tRNA adenylyltransferase activity"/>
    <property type="evidence" value="ECO:0007669"/>
    <property type="project" value="TreeGrafter"/>
</dbReference>
<dbReference type="InterPro" id="IPR043519">
    <property type="entry name" value="NT_sf"/>
</dbReference>
<dbReference type="GO" id="GO:0001680">
    <property type="term" value="P:tRNA 3'-terminal CCA addition"/>
    <property type="evidence" value="ECO:0007669"/>
    <property type="project" value="TreeGrafter"/>
</dbReference>
<proteinExistence type="inferred from homology"/>
<sequence>MSTTQQHLLVQVRDNIQLSDIDKRIFERLLATLRHLNLPTQLCVAGGWVRDMLLGKECYDIDIALDNMMGTEFVDKVREYLLSIGEDAQGVCVIECNPDQSLHMETARIRLFDMWIDFVNLRNEEYAENSRTPSKQSFGTPEEDAYRRDLTEKEGNVFRA</sequence>
<keyword evidence="2 4" id="KW-0808">Transferase</keyword>
<dbReference type="EMBL" id="JAYWIO010000008">
    <property type="protein sequence ID" value="KAK7243160.1"/>
    <property type="molecule type" value="Genomic_DNA"/>
</dbReference>
<evidence type="ECO:0000259" key="6">
    <source>
        <dbReference type="Pfam" id="PF01743"/>
    </source>
</evidence>
<keyword evidence="3 4" id="KW-0694">RNA-binding</keyword>
<gene>
    <name evidence="7" type="ORF">RIF29_37948</name>
</gene>
<dbReference type="GO" id="GO:0003723">
    <property type="term" value="F:RNA binding"/>
    <property type="evidence" value="ECO:0007669"/>
    <property type="project" value="UniProtKB-KW"/>
</dbReference>
<evidence type="ECO:0000256" key="1">
    <source>
        <dbReference type="ARBA" id="ARBA00007265"/>
    </source>
</evidence>
<evidence type="ECO:0000256" key="2">
    <source>
        <dbReference type="ARBA" id="ARBA00022679"/>
    </source>
</evidence>
<feature type="region of interest" description="Disordered" evidence="5">
    <location>
        <begin position="128"/>
        <end position="160"/>
    </location>
</feature>
<dbReference type="Gene3D" id="3.30.460.10">
    <property type="entry name" value="Beta Polymerase, domain 2"/>
    <property type="match status" value="1"/>
</dbReference>
<protein>
    <recommendedName>
        <fullName evidence="6">Poly A polymerase head domain-containing protein</fullName>
    </recommendedName>
</protein>